<name>A0ABQ3XPN2_9ACTN</name>
<dbReference type="PANTHER" id="PTHR43133">
    <property type="entry name" value="RNA POLYMERASE ECF-TYPE SIGMA FACTO"/>
    <property type="match status" value="1"/>
</dbReference>
<keyword evidence="5" id="KW-0804">Transcription</keyword>
<evidence type="ECO:0000256" key="5">
    <source>
        <dbReference type="ARBA" id="ARBA00023163"/>
    </source>
</evidence>
<accession>A0ABQ3XPN2</accession>
<evidence type="ECO:0000313" key="8">
    <source>
        <dbReference type="Proteomes" id="UP000612282"/>
    </source>
</evidence>
<keyword evidence="2" id="KW-0805">Transcription regulation</keyword>
<dbReference type="SUPFAM" id="SSF88659">
    <property type="entry name" value="Sigma3 and sigma4 domains of RNA polymerase sigma factors"/>
    <property type="match status" value="1"/>
</dbReference>
<keyword evidence="4" id="KW-0238">DNA-binding</keyword>
<dbReference type="Proteomes" id="UP000612282">
    <property type="component" value="Unassembled WGS sequence"/>
</dbReference>
<dbReference type="EMBL" id="BOMG01000108">
    <property type="protein sequence ID" value="GID60466.1"/>
    <property type="molecule type" value="Genomic_DNA"/>
</dbReference>
<dbReference type="Gene3D" id="1.10.1740.10">
    <property type="match status" value="1"/>
</dbReference>
<dbReference type="InterPro" id="IPR014284">
    <property type="entry name" value="RNA_pol_sigma-70_dom"/>
</dbReference>
<evidence type="ECO:0000256" key="3">
    <source>
        <dbReference type="ARBA" id="ARBA00023082"/>
    </source>
</evidence>
<reference evidence="7 8" key="1">
    <citation type="submission" date="2021-01" db="EMBL/GenBank/DDBJ databases">
        <title>Whole genome shotgun sequence of Actinoplanes couchii NBRC 106145.</title>
        <authorList>
            <person name="Komaki H."/>
            <person name="Tamura T."/>
        </authorList>
    </citation>
    <scope>NUCLEOTIDE SEQUENCE [LARGE SCALE GENOMIC DNA]</scope>
    <source>
        <strain evidence="7 8">NBRC 106145</strain>
    </source>
</reference>
<dbReference type="InterPro" id="IPR013325">
    <property type="entry name" value="RNA_pol_sigma_r2"/>
</dbReference>
<keyword evidence="3" id="KW-0731">Sigma factor</keyword>
<proteinExistence type="inferred from homology"/>
<comment type="similarity">
    <text evidence="1">Belongs to the sigma-70 factor family. ECF subfamily.</text>
</comment>
<protein>
    <submittedName>
        <fullName evidence="7">RNA polymerase sigma factor</fullName>
    </submittedName>
</protein>
<evidence type="ECO:0000256" key="4">
    <source>
        <dbReference type="ARBA" id="ARBA00023125"/>
    </source>
</evidence>
<dbReference type="SUPFAM" id="SSF88946">
    <property type="entry name" value="Sigma2 domain of RNA polymerase sigma factors"/>
    <property type="match status" value="1"/>
</dbReference>
<organism evidence="7 8">
    <name type="scientific">Actinoplanes couchii</name>
    <dbReference type="NCBI Taxonomy" id="403638"/>
    <lineage>
        <taxon>Bacteria</taxon>
        <taxon>Bacillati</taxon>
        <taxon>Actinomycetota</taxon>
        <taxon>Actinomycetes</taxon>
        <taxon>Micromonosporales</taxon>
        <taxon>Micromonosporaceae</taxon>
        <taxon>Actinoplanes</taxon>
    </lineage>
</organism>
<keyword evidence="8" id="KW-1185">Reference proteome</keyword>
<sequence length="218" mass="24081">MWYGTDEADYSETTLKESAMEPNETAALVHRARAGDASAWEELVRAYADLVWAVARGHRLGAADAEDVCQTTWEKFARSLGTLTDPDRAGAWLSTTARRESLRVLAARNRTPPAGDMAWIGAAREDQTPEEIVVAADERLRDDDLASRLWEGLNRLGDGCQRLLRVMMAQPAPSYAEAAAALNVPIGYLGPTRRRCLEKLRRLVRPAVSGSLEHGHDR</sequence>
<evidence type="ECO:0000256" key="1">
    <source>
        <dbReference type="ARBA" id="ARBA00010641"/>
    </source>
</evidence>
<dbReference type="PANTHER" id="PTHR43133:SF8">
    <property type="entry name" value="RNA POLYMERASE SIGMA FACTOR HI_1459-RELATED"/>
    <property type="match status" value="1"/>
</dbReference>
<dbReference type="InterPro" id="IPR036388">
    <property type="entry name" value="WH-like_DNA-bd_sf"/>
</dbReference>
<feature type="domain" description="RNA polymerase sigma-70 region 2" evidence="6">
    <location>
        <begin position="43"/>
        <end position="110"/>
    </location>
</feature>
<evidence type="ECO:0000256" key="2">
    <source>
        <dbReference type="ARBA" id="ARBA00023015"/>
    </source>
</evidence>
<gene>
    <name evidence="7" type="ORF">Aco03nite_088700</name>
</gene>
<evidence type="ECO:0000313" key="7">
    <source>
        <dbReference type="EMBL" id="GID60466.1"/>
    </source>
</evidence>
<dbReference type="InterPro" id="IPR039425">
    <property type="entry name" value="RNA_pol_sigma-70-like"/>
</dbReference>
<dbReference type="NCBIfam" id="TIGR02937">
    <property type="entry name" value="sigma70-ECF"/>
    <property type="match status" value="1"/>
</dbReference>
<dbReference type="InterPro" id="IPR013324">
    <property type="entry name" value="RNA_pol_sigma_r3/r4-like"/>
</dbReference>
<comment type="caution">
    <text evidence="7">The sequence shown here is derived from an EMBL/GenBank/DDBJ whole genome shotgun (WGS) entry which is preliminary data.</text>
</comment>
<dbReference type="InterPro" id="IPR007627">
    <property type="entry name" value="RNA_pol_sigma70_r2"/>
</dbReference>
<dbReference type="Gene3D" id="1.10.10.10">
    <property type="entry name" value="Winged helix-like DNA-binding domain superfamily/Winged helix DNA-binding domain"/>
    <property type="match status" value="1"/>
</dbReference>
<evidence type="ECO:0000259" key="6">
    <source>
        <dbReference type="Pfam" id="PF04542"/>
    </source>
</evidence>
<dbReference type="Pfam" id="PF04542">
    <property type="entry name" value="Sigma70_r2"/>
    <property type="match status" value="1"/>
</dbReference>